<dbReference type="GeneID" id="20222250"/>
<dbReference type="InterPro" id="IPR029058">
    <property type="entry name" value="AB_hydrolase_fold"/>
</dbReference>
<evidence type="ECO:0000256" key="1">
    <source>
        <dbReference type="ARBA" id="ARBA00009431"/>
    </source>
</evidence>
<dbReference type="OrthoDB" id="76891at2759"/>
<dbReference type="PRINTS" id="PR00724">
    <property type="entry name" value="CRBOXYPTASEC"/>
</dbReference>
<dbReference type="OMA" id="MMNLCTE"/>
<dbReference type="KEGG" id="aaf:AURANDRAFT_52916"/>
<dbReference type="Proteomes" id="UP000002729">
    <property type="component" value="Unassembled WGS sequence"/>
</dbReference>
<keyword evidence="2" id="KW-0645">Protease</keyword>
<name>F0Y4H3_AURAN</name>
<protein>
    <recommendedName>
        <fullName evidence="2">Carboxypeptidase</fullName>
        <ecNumber evidence="2">3.4.16.-</ecNumber>
    </recommendedName>
</protein>
<keyword evidence="2" id="KW-0378">Hydrolase</keyword>
<dbReference type="eggNOG" id="KOG1282">
    <property type="taxonomic scope" value="Eukaryota"/>
</dbReference>
<feature type="non-terminal residue" evidence="3">
    <location>
        <position position="269"/>
    </location>
</feature>
<evidence type="ECO:0000313" key="3">
    <source>
        <dbReference type="EMBL" id="EGB10394.1"/>
    </source>
</evidence>
<feature type="signal peptide" evidence="2">
    <location>
        <begin position="1"/>
        <end position="23"/>
    </location>
</feature>
<feature type="chain" id="PRO_5006524232" description="Carboxypeptidase" evidence="2">
    <location>
        <begin position="24"/>
        <end position="269"/>
    </location>
</feature>
<dbReference type="InterPro" id="IPR018202">
    <property type="entry name" value="Ser_caboxypep_ser_AS"/>
</dbReference>
<evidence type="ECO:0000313" key="4">
    <source>
        <dbReference type="Proteomes" id="UP000002729"/>
    </source>
</evidence>
<dbReference type="RefSeq" id="XP_009035194.1">
    <property type="nucleotide sequence ID" value="XM_009036946.1"/>
</dbReference>
<keyword evidence="4" id="KW-1185">Reference proteome</keyword>
<dbReference type="GO" id="GO:0006508">
    <property type="term" value="P:proteolysis"/>
    <property type="evidence" value="ECO:0007669"/>
    <property type="project" value="UniProtKB-KW"/>
</dbReference>
<dbReference type="MEROPS" id="S10.A47"/>
<dbReference type="AlphaFoldDB" id="F0Y4H3"/>
<dbReference type="PANTHER" id="PTHR11802:SF201">
    <property type="entry name" value="CARBOXYPEPTIDASE"/>
    <property type="match status" value="1"/>
</dbReference>
<dbReference type="PROSITE" id="PS00131">
    <property type="entry name" value="CARBOXYPEPT_SER_SER"/>
    <property type="match status" value="1"/>
</dbReference>
<gene>
    <name evidence="3" type="primary">catA</name>
    <name evidence="3" type="ORF">AURANDRAFT_52916</name>
</gene>
<organism evidence="4">
    <name type="scientific">Aureococcus anophagefferens</name>
    <name type="common">Harmful bloom alga</name>
    <dbReference type="NCBI Taxonomy" id="44056"/>
    <lineage>
        <taxon>Eukaryota</taxon>
        <taxon>Sar</taxon>
        <taxon>Stramenopiles</taxon>
        <taxon>Ochrophyta</taxon>
        <taxon>Pelagophyceae</taxon>
        <taxon>Pelagomonadales</taxon>
        <taxon>Pelagomonadaceae</taxon>
        <taxon>Aureococcus</taxon>
    </lineage>
</organism>
<dbReference type="EC" id="3.4.16.-" evidence="2"/>
<keyword evidence="2" id="KW-0732">Signal</keyword>
<dbReference type="SUPFAM" id="SSF53474">
    <property type="entry name" value="alpha/beta-Hydrolases"/>
    <property type="match status" value="1"/>
</dbReference>
<dbReference type="InterPro" id="IPR001563">
    <property type="entry name" value="Peptidase_S10"/>
</dbReference>
<dbReference type="EMBL" id="GL833124">
    <property type="protein sequence ID" value="EGB10394.1"/>
    <property type="molecule type" value="Genomic_DNA"/>
</dbReference>
<keyword evidence="2" id="KW-0121">Carboxypeptidase</keyword>
<accession>F0Y4H3</accession>
<dbReference type="Gene3D" id="3.40.50.1820">
    <property type="entry name" value="alpha/beta hydrolase"/>
    <property type="match status" value="1"/>
</dbReference>
<dbReference type="GO" id="GO:0004185">
    <property type="term" value="F:serine-type carboxypeptidase activity"/>
    <property type="evidence" value="ECO:0007669"/>
    <property type="project" value="UniProtKB-UniRule"/>
</dbReference>
<sequence>MVSLSVPALSTLVAAAALLVANAEEITTLPGVTGGIPFKMHSGYVDVTDDSDGSRQLFFWFVESEYNPSTAPVLLWTNGGPGCSGLGGFISEMGPFVPHADGTLGRRDYAWNKLANMLFIEQPAGVGFSTGAMDYYDDGMVARDNANFVARWRQRFPDFAGRTLYLTSESYGGHYLPTLALELVKRGTPNFGGFAVGNPLTWMPYRDYGQWGTWAAHQLLPLPLWESYLENACAPPRLDARARSGLCFRRRRRLPARGPALRAERDVRR</sequence>
<comment type="similarity">
    <text evidence="1 2">Belongs to the peptidase S10 family.</text>
</comment>
<dbReference type="PANTHER" id="PTHR11802">
    <property type="entry name" value="SERINE PROTEASE FAMILY S10 SERINE CARBOXYPEPTIDASE"/>
    <property type="match status" value="1"/>
</dbReference>
<evidence type="ECO:0000256" key="2">
    <source>
        <dbReference type="RuleBase" id="RU361156"/>
    </source>
</evidence>
<dbReference type="Pfam" id="PF00450">
    <property type="entry name" value="Peptidase_S10"/>
    <property type="match status" value="1"/>
</dbReference>
<dbReference type="InParanoid" id="F0Y4H3"/>
<proteinExistence type="inferred from homology"/>
<reference evidence="3 4" key="1">
    <citation type="journal article" date="2011" name="Proc. Natl. Acad. Sci. U.S.A.">
        <title>Niche of harmful alga Aureococcus anophagefferens revealed through ecogenomics.</title>
        <authorList>
            <person name="Gobler C.J."/>
            <person name="Berry D.L."/>
            <person name="Dyhrman S.T."/>
            <person name="Wilhelm S.W."/>
            <person name="Salamov A."/>
            <person name="Lobanov A.V."/>
            <person name="Zhang Y."/>
            <person name="Collier J.L."/>
            <person name="Wurch L.L."/>
            <person name="Kustka A.B."/>
            <person name="Dill B.D."/>
            <person name="Shah M."/>
            <person name="VerBerkmoes N.C."/>
            <person name="Kuo A."/>
            <person name="Terry A."/>
            <person name="Pangilinan J."/>
            <person name="Lindquist E.A."/>
            <person name="Lucas S."/>
            <person name="Paulsen I.T."/>
            <person name="Hattenrath-Lehmann T.K."/>
            <person name="Talmage S.C."/>
            <person name="Walker E.A."/>
            <person name="Koch F."/>
            <person name="Burson A.M."/>
            <person name="Marcoval M.A."/>
            <person name="Tang Y.Z."/>
            <person name="Lecleir G.R."/>
            <person name="Coyne K.J."/>
            <person name="Berg G.M."/>
            <person name="Bertrand E.M."/>
            <person name="Saito M.A."/>
            <person name="Gladyshev V.N."/>
            <person name="Grigoriev I.V."/>
        </authorList>
    </citation>
    <scope>NUCLEOTIDE SEQUENCE [LARGE SCALE GENOMIC DNA]</scope>
    <source>
        <strain evidence="4">CCMP 1984</strain>
    </source>
</reference>